<dbReference type="InterPro" id="IPR050676">
    <property type="entry name" value="IL-12"/>
</dbReference>
<keyword evidence="7" id="KW-1185">Reference proteome</keyword>
<sequence length="273" mass="31374">LYQYYFIYRFGEGKNKVWKPCTTYLLDQDYNSGCLFKTEGPTLTISIRNSNGSDELFSKNLKPSPPENVTFFWKEDTVTVSCNKPERNAWCLRLELQYKSKFDKEWQVSCIIGEQGFDPRKCYSLRVRLRRLVPHCNVVKYNSDWSTVMQNIFVGTNCAEGDFCMNNCAITKHLFVFLFPFCRVQRSVLPVIPDPKYPFADLFNDHNGNLQVKITLAELDKQGPLEKIFTFSGAAENNDGKAAEIACLIPAPNTTPPFAGFHIIMNDDMYVML</sequence>
<dbReference type="OMA" id="DLNFQWH"/>
<evidence type="ECO:0000313" key="6">
    <source>
        <dbReference type="Ensembl" id="ENSSCAP00000022762.1"/>
    </source>
</evidence>
<dbReference type="InterPro" id="IPR013783">
    <property type="entry name" value="Ig-like_fold"/>
</dbReference>
<name>A0A8C9NUI5_SERCA</name>
<dbReference type="SUPFAM" id="SSF49265">
    <property type="entry name" value="Fibronectin type III"/>
    <property type="match status" value="2"/>
</dbReference>
<evidence type="ECO:0000259" key="4">
    <source>
        <dbReference type="Pfam" id="PF21604"/>
    </source>
</evidence>
<dbReference type="Proteomes" id="UP000694409">
    <property type="component" value="Unassembled WGS sequence"/>
</dbReference>
<accession>A0A8C9NUI5</accession>
<dbReference type="Ensembl" id="ENSSCAT00000025357.1">
    <property type="protein sequence ID" value="ENSSCAP00000022762.1"/>
    <property type="gene ID" value="ENSSCAG00000016327.1"/>
</dbReference>
<evidence type="ECO:0000256" key="1">
    <source>
        <dbReference type="ARBA" id="ARBA00022729"/>
    </source>
</evidence>
<keyword evidence="1" id="KW-0732">Signal</keyword>
<dbReference type="AlphaFoldDB" id="A0A8C9NUI5"/>
<dbReference type="InterPro" id="IPR048651">
    <property type="entry name" value="CRLF2-like_D1"/>
</dbReference>
<dbReference type="InterPro" id="IPR036116">
    <property type="entry name" value="FN3_sf"/>
</dbReference>
<evidence type="ECO:0008006" key="8">
    <source>
        <dbReference type="Google" id="ProtNLM"/>
    </source>
</evidence>
<keyword evidence="2" id="KW-1015">Disulfide bond</keyword>
<evidence type="ECO:0000259" key="5">
    <source>
        <dbReference type="Pfam" id="PF21605"/>
    </source>
</evidence>
<keyword evidence="3" id="KW-0325">Glycoprotein</keyword>
<organism evidence="6 7">
    <name type="scientific">Serinus canaria</name>
    <name type="common">Island canary</name>
    <name type="synonym">Fringilla canaria</name>
    <dbReference type="NCBI Taxonomy" id="9135"/>
    <lineage>
        <taxon>Eukaryota</taxon>
        <taxon>Metazoa</taxon>
        <taxon>Chordata</taxon>
        <taxon>Craniata</taxon>
        <taxon>Vertebrata</taxon>
        <taxon>Euteleostomi</taxon>
        <taxon>Archelosauria</taxon>
        <taxon>Archosauria</taxon>
        <taxon>Dinosauria</taxon>
        <taxon>Saurischia</taxon>
        <taxon>Theropoda</taxon>
        <taxon>Coelurosauria</taxon>
        <taxon>Aves</taxon>
        <taxon>Neognathae</taxon>
        <taxon>Neoaves</taxon>
        <taxon>Telluraves</taxon>
        <taxon>Australaves</taxon>
        <taxon>Passeriformes</taxon>
        <taxon>Passeroidea</taxon>
        <taxon>Fringillidae</taxon>
        <taxon>Carduelinae</taxon>
        <taxon>Serinus</taxon>
    </lineage>
</organism>
<feature type="domain" description="Cytokine receptor-like factor 2-like D2" evidence="5">
    <location>
        <begin position="63"/>
        <end position="149"/>
    </location>
</feature>
<dbReference type="GeneTree" id="ENSGT00510000049974"/>
<evidence type="ECO:0000313" key="7">
    <source>
        <dbReference type="Proteomes" id="UP000694409"/>
    </source>
</evidence>
<protein>
    <recommendedName>
        <fullName evidence="8">Cytokine receptor-like factor 2</fullName>
    </recommendedName>
</protein>
<dbReference type="PANTHER" id="PTHR48485">
    <property type="entry name" value="INTERLEUKIN-12 SUBUNIT BETA-RELATED"/>
    <property type="match status" value="1"/>
</dbReference>
<dbReference type="Gene3D" id="2.60.40.10">
    <property type="entry name" value="Immunoglobulins"/>
    <property type="match status" value="2"/>
</dbReference>
<reference evidence="6" key="2">
    <citation type="submission" date="2025-09" db="UniProtKB">
        <authorList>
            <consortium name="Ensembl"/>
        </authorList>
    </citation>
    <scope>IDENTIFICATION</scope>
</reference>
<proteinExistence type="predicted"/>
<dbReference type="Pfam" id="PF21604">
    <property type="entry name" value="CRLF2_D1"/>
    <property type="match status" value="1"/>
</dbReference>
<dbReference type="Pfam" id="PF21605">
    <property type="entry name" value="CRLF2-like_D2"/>
    <property type="match status" value="1"/>
</dbReference>
<evidence type="ECO:0000256" key="3">
    <source>
        <dbReference type="ARBA" id="ARBA00023180"/>
    </source>
</evidence>
<reference evidence="6" key="1">
    <citation type="submission" date="2025-08" db="UniProtKB">
        <authorList>
            <consortium name="Ensembl"/>
        </authorList>
    </citation>
    <scope>IDENTIFICATION</scope>
</reference>
<evidence type="ECO:0000256" key="2">
    <source>
        <dbReference type="ARBA" id="ARBA00023157"/>
    </source>
</evidence>
<feature type="domain" description="Cytokine receptor-like factor 2-like D1" evidence="4">
    <location>
        <begin position="6"/>
        <end position="36"/>
    </location>
</feature>
<dbReference type="InterPro" id="IPR048648">
    <property type="entry name" value="CRLF2-like_D2"/>
</dbReference>
<dbReference type="PANTHER" id="PTHR48485:SF4">
    <property type="entry name" value="INTERLEUKIN-12 SUBUNIT BETA"/>
    <property type="match status" value="1"/>
</dbReference>